<accession>A0A376B142</accession>
<gene>
    <name evidence="1" type="ORF">SCODWIG_00112</name>
</gene>
<evidence type="ECO:0000313" key="2">
    <source>
        <dbReference type="Proteomes" id="UP000262825"/>
    </source>
</evidence>
<dbReference type="VEuPathDB" id="FungiDB:SCODWIG_00112"/>
<name>A0A376B142_9ASCO</name>
<evidence type="ECO:0000313" key="1">
    <source>
        <dbReference type="EMBL" id="SSD58351.1"/>
    </source>
</evidence>
<dbReference type="EMBL" id="UFAJ01000007">
    <property type="protein sequence ID" value="SSD58351.1"/>
    <property type="molecule type" value="Genomic_DNA"/>
</dbReference>
<dbReference type="Proteomes" id="UP000262825">
    <property type="component" value="Unassembled WGS sequence"/>
</dbReference>
<dbReference type="Pfam" id="PF09804">
    <property type="entry name" value="DENND11"/>
    <property type="match status" value="2"/>
</dbReference>
<dbReference type="PANTHER" id="PTHR28153:SF1">
    <property type="entry name" value="DUF4484 DOMAIN-CONTAINING PROTEIN"/>
    <property type="match status" value="1"/>
</dbReference>
<keyword evidence="2" id="KW-1185">Reference proteome</keyword>
<dbReference type="AlphaFoldDB" id="A0A376B142"/>
<dbReference type="PANTHER" id="PTHR28153">
    <property type="entry name" value="PROTEIN, PUTATIVE-RELATED"/>
    <property type="match status" value="1"/>
</dbReference>
<sequence>MSNDIISVFVTSFDVKKGNELLWNENLQNENQIGNEIVDLTNIEFKTLPSGLHEAKDLDVVQFIVPKKNTKTFNEHFQGISVFKSNASECAAKSYSTHVDRSLLEMYSLGIALRTSATDPYSYVGILKELIQTIDIKARNFGNLRDCLVKFKLTPDNQTKRYLPTGLFKDLGPLIFPLWKACLLNERIIIINEDYAYSFDDLSTLVYYLFTISNGLEEPFYNIGLHDMSYLENKYISEEYNGNDNGEVKGYVASTGDSIVKEWTIPLYDKLLVLKKNEIGMYNYYQKRIQVTPLDLWKMRGSKINPHNVENRSWFQFFIDNLYLILSLGTIAPPYQQKFLKTGFDRSTGNESEDSGLLNYEGGIEPPIDMDIFRTRTEKVLNCINEFLQRDESSVASKNIILSSELMKLGLDGFSNQDIDFVKRLANKIDNTKNVSVKWFDTKLFL</sequence>
<dbReference type="InterPro" id="IPR053056">
    <property type="entry name" value="Lipid_Metab_Assoc_Protein"/>
</dbReference>
<organism evidence="1 2">
    <name type="scientific">Saccharomycodes ludwigii</name>
    <dbReference type="NCBI Taxonomy" id="36035"/>
    <lineage>
        <taxon>Eukaryota</taxon>
        <taxon>Fungi</taxon>
        <taxon>Dikarya</taxon>
        <taxon>Ascomycota</taxon>
        <taxon>Saccharomycotina</taxon>
        <taxon>Saccharomycetes</taxon>
        <taxon>Saccharomycodales</taxon>
        <taxon>Saccharomycodaceae</taxon>
        <taxon>Saccharomycodes</taxon>
    </lineage>
</organism>
<dbReference type="OrthoDB" id="2152680at2759"/>
<reference evidence="2" key="1">
    <citation type="submission" date="2018-06" db="EMBL/GenBank/DDBJ databases">
        <authorList>
            <person name="Guldener U."/>
        </authorList>
    </citation>
    <scope>NUCLEOTIDE SEQUENCE [LARGE SCALE GENOMIC DNA]</scope>
    <source>
        <strain evidence="2">UTAD17</strain>
    </source>
</reference>
<protein>
    <submittedName>
        <fullName evidence="1">Uncharacterized protein</fullName>
    </submittedName>
</protein>
<dbReference type="InterPro" id="IPR018626">
    <property type="entry name" value="LCHN/Anr2"/>
</dbReference>
<proteinExistence type="predicted"/>
<dbReference type="GO" id="GO:0005811">
    <property type="term" value="C:lipid droplet"/>
    <property type="evidence" value="ECO:0007669"/>
    <property type="project" value="TreeGrafter"/>
</dbReference>